<protein>
    <submittedName>
        <fullName evidence="1">Uncharacterized protein</fullName>
    </submittedName>
</protein>
<evidence type="ECO:0000313" key="1">
    <source>
        <dbReference type="EMBL" id="DAG97958.1"/>
    </source>
</evidence>
<name>A0A8S5VTX8_9CAUD</name>
<organism evidence="1">
    <name type="scientific">Ackermannviridae sp</name>
    <dbReference type="NCBI Taxonomy" id="2831612"/>
    <lineage>
        <taxon>Viruses</taxon>
        <taxon>Duplodnaviria</taxon>
        <taxon>Heunggongvirae</taxon>
        <taxon>Uroviricota</taxon>
        <taxon>Caudoviricetes</taxon>
        <taxon>Pantevenvirales</taxon>
        <taxon>Ackermannviridae</taxon>
    </lineage>
</organism>
<dbReference type="EMBL" id="BK035393">
    <property type="protein sequence ID" value="DAG97958.1"/>
    <property type="molecule type" value="Genomic_DNA"/>
</dbReference>
<proteinExistence type="predicted"/>
<reference evidence="1" key="1">
    <citation type="journal article" date="2021" name="Proc. Natl. Acad. Sci. U.S.A.">
        <title>A Catalog of Tens of Thousands of Viruses from Human Metagenomes Reveals Hidden Associations with Chronic Diseases.</title>
        <authorList>
            <person name="Tisza M.J."/>
            <person name="Buck C.B."/>
        </authorList>
    </citation>
    <scope>NUCLEOTIDE SEQUENCE</scope>
    <source>
        <strain evidence="1">CtASH1</strain>
    </source>
</reference>
<accession>A0A8S5VTX8</accession>
<sequence>MFGRYINEKAMTREAFIKHVTDELTEGGVIPASPSITRINQIIDKSLAYFYDHDDDSHEYQYLVVSPSAFNTDLFRLKRQIAFPKNVHAVMRFRQTRQNSFMGNSYLMGGDFRGTNYNLRMAINGDSEAYLTAIASSYFYQQIEKFCISDVQYDYSSISNMLTVIGVDPKASCVAHVSVKVPDEAMFEHELFFRYVCGQCKVSIASIFGFTDQKLIAGYKIDHASIKSEGKELVKDVLQELQEKRTGDFMDFFD</sequence>